<dbReference type="PROSITE" id="PS51257">
    <property type="entry name" value="PROKAR_LIPOPROTEIN"/>
    <property type="match status" value="1"/>
</dbReference>
<protein>
    <submittedName>
        <fullName evidence="3">DUF305 domain-containing protein</fullName>
    </submittedName>
</protein>
<dbReference type="Proteomes" id="UP000377595">
    <property type="component" value="Unassembled WGS sequence"/>
</dbReference>
<keyword evidence="4" id="KW-1185">Reference proteome</keyword>
<accession>A0A5M3XUH5</accession>
<evidence type="ECO:0000313" key="4">
    <source>
        <dbReference type="Proteomes" id="UP000377595"/>
    </source>
</evidence>
<dbReference type="Pfam" id="PF03713">
    <property type="entry name" value="DUF305"/>
    <property type="match status" value="1"/>
</dbReference>
<feature type="domain" description="DUF305" evidence="2">
    <location>
        <begin position="28"/>
        <end position="172"/>
    </location>
</feature>
<sequence length="181" mass="19873">MRRYVLLAALLLTGCGTLEPASQVNASDVMFLQMMVAHNQQGVGLTKLAEGRQVRPEVRTLAAAIGSTQSTEVQTMTRWLLEWDQPLTASPDEHAHHGGMPETTKAELTRLRKTPDPDFERRLLNTMIAHQDDAIQLARYETGGGTNPAARDLAHQIDVSRAAQIKYMLDLLDAEASPTGT</sequence>
<dbReference type="InterPro" id="IPR012347">
    <property type="entry name" value="Ferritin-like"/>
</dbReference>
<evidence type="ECO:0000313" key="3">
    <source>
        <dbReference type="EMBL" id="GES23191.1"/>
    </source>
</evidence>
<dbReference type="AlphaFoldDB" id="A0A5M3XUH5"/>
<evidence type="ECO:0000259" key="2">
    <source>
        <dbReference type="Pfam" id="PF03713"/>
    </source>
</evidence>
<gene>
    <name evidence="3" type="ORF">Aple_060900</name>
</gene>
<organism evidence="3 4">
    <name type="scientific">Acrocarpospora pleiomorpha</name>
    <dbReference type="NCBI Taxonomy" id="90975"/>
    <lineage>
        <taxon>Bacteria</taxon>
        <taxon>Bacillati</taxon>
        <taxon>Actinomycetota</taxon>
        <taxon>Actinomycetes</taxon>
        <taxon>Streptosporangiales</taxon>
        <taxon>Streptosporangiaceae</taxon>
        <taxon>Acrocarpospora</taxon>
    </lineage>
</organism>
<dbReference type="RefSeq" id="WP_155348103.1">
    <property type="nucleotide sequence ID" value="NZ_BAAAHM010000031.1"/>
</dbReference>
<proteinExistence type="predicted"/>
<dbReference type="PANTHER" id="PTHR36933">
    <property type="entry name" value="SLL0788 PROTEIN"/>
    <property type="match status" value="1"/>
</dbReference>
<dbReference type="PANTHER" id="PTHR36933:SF1">
    <property type="entry name" value="SLL0788 PROTEIN"/>
    <property type="match status" value="1"/>
</dbReference>
<comment type="caution">
    <text evidence="3">The sequence shown here is derived from an EMBL/GenBank/DDBJ whole genome shotgun (WGS) entry which is preliminary data.</text>
</comment>
<dbReference type="OrthoDB" id="26872at2"/>
<reference evidence="3 4" key="1">
    <citation type="submission" date="2019-10" db="EMBL/GenBank/DDBJ databases">
        <title>Whole genome shotgun sequence of Acrocarpospora pleiomorpha NBRC 16267.</title>
        <authorList>
            <person name="Ichikawa N."/>
            <person name="Kimura A."/>
            <person name="Kitahashi Y."/>
            <person name="Komaki H."/>
            <person name="Oguchi A."/>
        </authorList>
    </citation>
    <scope>NUCLEOTIDE SEQUENCE [LARGE SCALE GENOMIC DNA]</scope>
    <source>
        <strain evidence="3 4">NBRC 16267</strain>
    </source>
</reference>
<feature type="chain" id="PRO_5024403576" evidence="1">
    <location>
        <begin position="27"/>
        <end position="181"/>
    </location>
</feature>
<dbReference type="EMBL" id="BLAF01000039">
    <property type="protein sequence ID" value="GES23191.1"/>
    <property type="molecule type" value="Genomic_DNA"/>
</dbReference>
<dbReference type="Gene3D" id="1.20.1260.10">
    <property type="match status" value="1"/>
</dbReference>
<keyword evidence="1" id="KW-0732">Signal</keyword>
<evidence type="ECO:0000256" key="1">
    <source>
        <dbReference type="SAM" id="SignalP"/>
    </source>
</evidence>
<dbReference type="InterPro" id="IPR005183">
    <property type="entry name" value="DUF305_CopM-like"/>
</dbReference>
<name>A0A5M3XUH5_9ACTN</name>
<feature type="signal peptide" evidence="1">
    <location>
        <begin position="1"/>
        <end position="26"/>
    </location>
</feature>